<sequence>MYFTNGYSTIIYTASEKAILTTNTVVGLVENEAVATVQVQFFNNPGLEDARLGNKNNYIIHITNTKELRHVIKILKNLSSWNVHAKFLIVVSRVSNSPVTMELFKTMWQVDAVKSAVLTPDTQNTSLYKLYSWRPYKKPSEIRRSSPSAYCSSGVFYNNTNWYSDPIEKCARNCTYRIAYVQWEPLVIDAKVGFESTNYFMNQGFDINIVNIIASHLNLTVHYTESGTWGSVYENGTSTGNLQYLLNNSADILAGGYFLTSERQVYFDVTDPYMQIYTIWCVPNQRIVVGFKNFISVFTAEVWMVSFIIYVTISGLIFLSRTKRNKQCTTYASVIGGILVNNSAVVLGIGIHLPKSKTTRYFMIVLIVFGLLVTLFYSDYLTSILSASRYRQKYNSIEDIYNYKLDTYFMPRTEKMVLETVKTITSKIPESLIKERWKSCSNGSKCFEDVAFSKTISFYTDNLQRDYMLSKRNYSVYCLDTSRISSETQLVFIMRKGFPFYEQFNTIMHRIVEAGLLVAWQKNIFKAVTDDSIVSEDARIGYEELKAMFKFLLIGNAVSFGVFITEIIVSLVNKRMRKESR</sequence>
<reference evidence="14 15" key="1">
    <citation type="journal article" date="2023" name="Insect Mol. Biol.">
        <title>Genome sequencing provides insights into the evolution of gene families encoding plant cell wall-degrading enzymes in longhorned beetles.</title>
        <authorList>
            <person name="Shin N.R."/>
            <person name="Okamura Y."/>
            <person name="Kirsch R."/>
            <person name="Pauchet Y."/>
        </authorList>
    </citation>
    <scope>NUCLEOTIDE SEQUENCE [LARGE SCALE GENOMIC DNA]</scope>
    <source>
        <strain evidence="14">EAD_L_NR</strain>
    </source>
</reference>
<evidence type="ECO:0000256" key="5">
    <source>
        <dbReference type="ARBA" id="ARBA00022989"/>
    </source>
</evidence>
<dbReference type="Gene3D" id="3.40.190.10">
    <property type="entry name" value="Periplasmic binding protein-like II"/>
    <property type="match status" value="1"/>
</dbReference>
<feature type="transmembrane region" description="Helical" evidence="12">
    <location>
        <begin position="331"/>
        <end position="353"/>
    </location>
</feature>
<feature type="transmembrane region" description="Helical" evidence="12">
    <location>
        <begin position="359"/>
        <end position="381"/>
    </location>
</feature>
<evidence type="ECO:0000256" key="1">
    <source>
        <dbReference type="ARBA" id="ARBA00004651"/>
    </source>
</evidence>
<keyword evidence="9" id="KW-0325">Glycoprotein</keyword>
<feature type="transmembrane region" description="Helical" evidence="12">
    <location>
        <begin position="294"/>
        <end position="319"/>
    </location>
</feature>
<feature type="domain" description="Ionotropic glutamate receptor L-glutamate and glycine-binding" evidence="13">
    <location>
        <begin position="175"/>
        <end position="276"/>
    </location>
</feature>
<dbReference type="InterPro" id="IPR052192">
    <property type="entry name" value="Insect_Ionotropic_Sensory_Rcpt"/>
</dbReference>
<keyword evidence="10" id="KW-1071">Ligand-gated ion channel</keyword>
<evidence type="ECO:0000256" key="10">
    <source>
        <dbReference type="ARBA" id="ARBA00023286"/>
    </source>
</evidence>
<evidence type="ECO:0000256" key="4">
    <source>
        <dbReference type="ARBA" id="ARBA00022692"/>
    </source>
</evidence>
<evidence type="ECO:0000313" key="15">
    <source>
        <dbReference type="Proteomes" id="UP001159042"/>
    </source>
</evidence>
<keyword evidence="3" id="KW-1003">Cell membrane</keyword>
<comment type="subcellular location">
    <subcellularLocation>
        <location evidence="1">Cell membrane</location>
        <topology evidence="1">Multi-pass membrane protein</topology>
    </subcellularLocation>
</comment>
<keyword evidence="4 12" id="KW-0812">Transmembrane</keyword>
<evidence type="ECO:0000256" key="8">
    <source>
        <dbReference type="ARBA" id="ARBA00023170"/>
    </source>
</evidence>
<evidence type="ECO:0000256" key="6">
    <source>
        <dbReference type="ARBA" id="ARBA00023065"/>
    </source>
</evidence>
<keyword evidence="5 12" id="KW-1133">Transmembrane helix</keyword>
<accession>A0AAV8VXU7</accession>
<dbReference type="GO" id="GO:0015276">
    <property type="term" value="F:ligand-gated monoatomic ion channel activity"/>
    <property type="evidence" value="ECO:0007669"/>
    <property type="project" value="InterPro"/>
</dbReference>
<keyword evidence="11" id="KW-0407">Ion channel</keyword>
<protein>
    <recommendedName>
        <fullName evidence="13">Ionotropic glutamate receptor L-glutamate and glycine-binding domain-containing protein</fullName>
    </recommendedName>
</protein>
<keyword evidence="2" id="KW-0813">Transport</keyword>
<dbReference type="InterPro" id="IPR019594">
    <property type="entry name" value="Glu/Gly-bd"/>
</dbReference>
<dbReference type="PANTHER" id="PTHR42643">
    <property type="entry name" value="IONOTROPIC RECEPTOR 20A-RELATED"/>
    <property type="match status" value="1"/>
</dbReference>
<name>A0AAV8VXU7_9CUCU</name>
<evidence type="ECO:0000256" key="9">
    <source>
        <dbReference type="ARBA" id="ARBA00023180"/>
    </source>
</evidence>
<keyword evidence="6" id="KW-0406">Ion transport</keyword>
<feature type="transmembrane region" description="Helical" evidence="12">
    <location>
        <begin position="551"/>
        <end position="572"/>
    </location>
</feature>
<organism evidence="14 15">
    <name type="scientific">Exocentrus adspersus</name>
    <dbReference type="NCBI Taxonomy" id="1586481"/>
    <lineage>
        <taxon>Eukaryota</taxon>
        <taxon>Metazoa</taxon>
        <taxon>Ecdysozoa</taxon>
        <taxon>Arthropoda</taxon>
        <taxon>Hexapoda</taxon>
        <taxon>Insecta</taxon>
        <taxon>Pterygota</taxon>
        <taxon>Neoptera</taxon>
        <taxon>Endopterygota</taxon>
        <taxon>Coleoptera</taxon>
        <taxon>Polyphaga</taxon>
        <taxon>Cucujiformia</taxon>
        <taxon>Chrysomeloidea</taxon>
        <taxon>Cerambycidae</taxon>
        <taxon>Lamiinae</taxon>
        <taxon>Acanthocinini</taxon>
        <taxon>Exocentrus</taxon>
    </lineage>
</organism>
<comment type="caution">
    <text evidence="14">The sequence shown here is derived from an EMBL/GenBank/DDBJ whole genome shotgun (WGS) entry which is preliminary data.</text>
</comment>
<dbReference type="EMBL" id="JANEYG010000023">
    <property type="protein sequence ID" value="KAJ8918697.1"/>
    <property type="molecule type" value="Genomic_DNA"/>
</dbReference>
<dbReference type="PANTHER" id="PTHR42643:SF30">
    <property type="entry name" value="IONOTROPIC RECEPTOR 40A-RELATED"/>
    <property type="match status" value="1"/>
</dbReference>
<dbReference type="AlphaFoldDB" id="A0AAV8VXU7"/>
<gene>
    <name evidence="14" type="ORF">NQ315_015017</name>
</gene>
<dbReference type="Proteomes" id="UP001159042">
    <property type="component" value="Unassembled WGS sequence"/>
</dbReference>
<dbReference type="Gene3D" id="1.10.287.70">
    <property type="match status" value="1"/>
</dbReference>
<dbReference type="Pfam" id="PF10613">
    <property type="entry name" value="Lig_chan-Glu_bd"/>
    <property type="match status" value="1"/>
</dbReference>
<evidence type="ECO:0000256" key="3">
    <source>
        <dbReference type="ARBA" id="ARBA00022475"/>
    </source>
</evidence>
<evidence type="ECO:0000256" key="7">
    <source>
        <dbReference type="ARBA" id="ARBA00023136"/>
    </source>
</evidence>
<evidence type="ECO:0000313" key="14">
    <source>
        <dbReference type="EMBL" id="KAJ8918697.1"/>
    </source>
</evidence>
<dbReference type="SUPFAM" id="SSF53850">
    <property type="entry name" value="Periplasmic binding protein-like II"/>
    <property type="match status" value="1"/>
</dbReference>
<keyword evidence="7 12" id="KW-0472">Membrane</keyword>
<evidence type="ECO:0000259" key="13">
    <source>
        <dbReference type="Pfam" id="PF10613"/>
    </source>
</evidence>
<proteinExistence type="predicted"/>
<dbReference type="GO" id="GO:0005886">
    <property type="term" value="C:plasma membrane"/>
    <property type="evidence" value="ECO:0007669"/>
    <property type="project" value="UniProtKB-SubCell"/>
</dbReference>
<keyword evidence="15" id="KW-1185">Reference proteome</keyword>
<keyword evidence="8" id="KW-0675">Receptor</keyword>
<evidence type="ECO:0000256" key="2">
    <source>
        <dbReference type="ARBA" id="ARBA00022448"/>
    </source>
</evidence>
<evidence type="ECO:0000256" key="11">
    <source>
        <dbReference type="ARBA" id="ARBA00023303"/>
    </source>
</evidence>
<evidence type="ECO:0000256" key="12">
    <source>
        <dbReference type="SAM" id="Phobius"/>
    </source>
</evidence>